<organism evidence="2 3">
    <name type="scientific">Artemisia annua</name>
    <name type="common">Sweet wormwood</name>
    <dbReference type="NCBI Taxonomy" id="35608"/>
    <lineage>
        <taxon>Eukaryota</taxon>
        <taxon>Viridiplantae</taxon>
        <taxon>Streptophyta</taxon>
        <taxon>Embryophyta</taxon>
        <taxon>Tracheophyta</taxon>
        <taxon>Spermatophyta</taxon>
        <taxon>Magnoliopsida</taxon>
        <taxon>eudicotyledons</taxon>
        <taxon>Gunneridae</taxon>
        <taxon>Pentapetalae</taxon>
        <taxon>asterids</taxon>
        <taxon>campanulids</taxon>
        <taxon>Asterales</taxon>
        <taxon>Asteraceae</taxon>
        <taxon>Asteroideae</taxon>
        <taxon>Anthemideae</taxon>
        <taxon>Artemisiinae</taxon>
        <taxon>Artemisia</taxon>
    </lineage>
</organism>
<keyword evidence="2" id="KW-0548">Nucleotidyltransferase</keyword>
<dbReference type="GO" id="GO:0003964">
    <property type="term" value="F:RNA-directed DNA polymerase activity"/>
    <property type="evidence" value="ECO:0007669"/>
    <property type="project" value="UniProtKB-KW"/>
</dbReference>
<protein>
    <submittedName>
        <fullName evidence="2">RNA-directed DNA polymerase, eukaryota, Reverse transcriptase zinc-binding domain protein</fullName>
    </submittedName>
</protein>
<name>A0A2U1M079_ARTAN</name>
<comment type="caution">
    <text evidence="2">The sequence shown here is derived from an EMBL/GenBank/DDBJ whole genome shotgun (WGS) entry which is preliminary data.</text>
</comment>
<feature type="region of interest" description="Disordered" evidence="1">
    <location>
        <begin position="1"/>
        <end position="26"/>
    </location>
</feature>
<keyword evidence="2" id="KW-0695">RNA-directed DNA polymerase</keyword>
<dbReference type="Proteomes" id="UP000245207">
    <property type="component" value="Unassembled WGS sequence"/>
</dbReference>
<dbReference type="STRING" id="35608.A0A2U1M079"/>
<dbReference type="OrthoDB" id="1932741at2759"/>
<dbReference type="PANTHER" id="PTHR33710:SF71">
    <property type="entry name" value="ENDONUCLEASE_EXONUCLEASE_PHOSPHATASE DOMAIN-CONTAINING PROTEIN"/>
    <property type="match status" value="1"/>
</dbReference>
<keyword evidence="2" id="KW-0808">Transferase</keyword>
<evidence type="ECO:0000313" key="2">
    <source>
        <dbReference type="EMBL" id="PWA54651.1"/>
    </source>
</evidence>
<proteinExistence type="predicted"/>
<dbReference type="PANTHER" id="PTHR33710">
    <property type="entry name" value="BNAC02G09200D PROTEIN"/>
    <property type="match status" value="1"/>
</dbReference>
<reference evidence="2 3" key="1">
    <citation type="journal article" date="2018" name="Mol. Plant">
        <title>The genome of Artemisia annua provides insight into the evolution of Asteraceae family and artemisinin biosynthesis.</title>
        <authorList>
            <person name="Shen Q."/>
            <person name="Zhang L."/>
            <person name="Liao Z."/>
            <person name="Wang S."/>
            <person name="Yan T."/>
            <person name="Shi P."/>
            <person name="Liu M."/>
            <person name="Fu X."/>
            <person name="Pan Q."/>
            <person name="Wang Y."/>
            <person name="Lv Z."/>
            <person name="Lu X."/>
            <person name="Zhang F."/>
            <person name="Jiang W."/>
            <person name="Ma Y."/>
            <person name="Chen M."/>
            <person name="Hao X."/>
            <person name="Li L."/>
            <person name="Tang Y."/>
            <person name="Lv G."/>
            <person name="Zhou Y."/>
            <person name="Sun X."/>
            <person name="Brodelius P.E."/>
            <person name="Rose J.K.C."/>
            <person name="Tang K."/>
        </authorList>
    </citation>
    <scope>NUCLEOTIDE SEQUENCE [LARGE SCALE GENOMIC DNA]</scope>
    <source>
        <strain evidence="3">cv. Huhao1</strain>
        <tissue evidence="2">Leaf</tissue>
    </source>
</reference>
<sequence>MEKDNTNKASLNTGNSNASSGPKSNLFDNAPILKSILKKSGTSSTKSALNVSTVGRQGEANEGLKTSELSAKLKHIDGTIVGRDGRVLKPQRGVKFVDYVDVLPTDQNMENVTSNVEVLGNEKNTMDDSSQVSSGERHENVNLVAGPTYSNQHVEGASVIDIAMREFKECVVVIEVFDVNRSGLQFTWNQKPRGTDGKLKKIDRIMANLACMDAFIGAHAIFQPYRISDHSPAILTIPTYHKFTPKPFKFYNIIVQNSQFKGKVKEFWDMDVSGFHMYKVVTGFLVDKADLELSNGSTKVATRSNLTQVVVYAYPFVVYCLRFFCHATKSHIHFHKVEGCGFVRINVTDDEVLEPETFWLSCCQEVAAMILKILCLDDYLAQVY</sequence>
<evidence type="ECO:0000256" key="1">
    <source>
        <dbReference type="SAM" id="MobiDB-lite"/>
    </source>
</evidence>
<gene>
    <name evidence="2" type="ORF">CTI12_AA438250</name>
</gene>
<keyword evidence="3" id="KW-1185">Reference proteome</keyword>
<dbReference type="EMBL" id="PKPP01007003">
    <property type="protein sequence ID" value="PWA54651.1"/>
    <property type="molecule type" value="Genomic_DNA"/>
</dbReference>
<feature type="compositionally biased region" description="Polar residues" evidence="1">
    <location>
        <begin position="7"/>
        <end position="26"/>
    </location>
</feature>
<evidence type="ECO:0000313" key="3">
    <source>
        <dbReference type="Proteomes" id="UP000245207"/>
    </source>
</evidence>
<dbReference type="AlphaFoldDB" id="A0A2U1M079"/>
<accession>A0A2U1M079</accession>